<evidence type="ECO:0000256" key="3">
    <source>
        <dbReference type="ARBA" id="ARBA00022692"/>
    </source>
</evidence>
<organism evidence="11 12">
    <name type="scientific">Dictyobacter kobayashii</name>
    <dbReference type="NCBI Taxonomy" id="2014872"/>
    <lineage>
        <taxon>Bacteria</taxon>
        <taxon>Bacillati</taxon>
        <taxon>Chloroflexota</taxon>
        <taxon>Ktedonobacteria</taxon>
        <taxon>Ktedonobacterales</taxon>
        <taxon>Dictyobacteraceae</taxon>
        <taxon>Dictyobacter</taxon>
    </lineage>
</organism>
<protein>
    <submittedName>
        <fullName evidence="11">Membrane protein</fullName>
    </submittedName>
</protein>
<keyword evidence="12" id="KW-1185">Reference proteome</keyword>
<keyword evidence="4 8" id="KW-1133">Transmembrane helix</keyword>
<feature type="transmembrane region" description="Helical" evidence="8">
    <location>
        <begin position="551"/>
        <end position="573"/>
    </location>
</feature>
<dbReference type="InterPro" id="IPR049453">
    <property type="entry name" value="Memb_transporter_dom"/>
</dbReference>
<dbReference type="InterPro" id="IPR032692">
    <property type="entry name" value="YccS_N"/>
</dbReference>
<evidence type="ECO:0000256" key="1">
    <source>
        <dbReference type="ARBA" id="ARBA00004651"/>
    </source>
</evidence>
<comment type="caution">
    <text evidence="11">The sequence shown here is derived from an EMBL/GenBank/DDBJ whole genome shotgun (WGS) entry which is preliminary data.</text>
</comment>
<evidence type="ECO:0000313" key="12">
    <source>
        <dbReference type="Proteomes" id="UP000287188"/>
    </source>
</evidence>
<keyword evidence="2" id="KW-1003">Cell membrane</keyword>
<dbReference type="PANTHER" id="PTHR30509:SF9">
    <property type="entry name" value="MULTIDRUG RESISTANCE PROTEIN MDTO"/>
    <property type="match status" value="1"/>
</dbReference>
<sequence length="749" mass="84055">MNTEKMSGLQPRLQAGLMAMRSFFIMPRSDLLYGLRMALVVAIPLIVGPLIGESSLAAMVMLGGLYSGLAGMGGTYRTRASAMGMAVLWFAIGSLLAALAGQYAWLAIPIAFLWCCGGSLMSIYGPIGARVGFMVIGVFSLTLSEPTPDWHTAILHALALVIGGLWSMAVALWLWPLRPAQPEKQAVSGYYQSLAIFTRNIVSPPDENARYKASRGQVWAQHNRAHSMVVTGHAGDDDISLEVQRLFLLTLHADRFFHTALSLSKAVEHAVQAGLSAGTRDLLQQALQQVSTVLNQIADATQQDKKTIDTTLLNQVIERLTEREQLLQRHAQEYQAMPRQHSGSTAGRLHKVTFQRLPDVTEYKAVYHILHMLQNFKDLVHTLMIMIDTVSQQKEEQQDGFLVTSVRSAYRQERVRPWQTLWNNLTWRSASFRHAVRFGLTMALGVAIYKLLHIDHGFWISLTIMICLKSQFSATIQRAFERMGFTVIGAMLAALAVGLIQIPFIMLIVLVICSLCAYAYYQHNYKMYVIFITPFSLLLSSLEAPGHWDLAFLRFGNTLLGGAIALLACYFLWPQWERERLPVQLARAIASNRQFLRSVLAFYFDQDSEPHTVQQAGRKAHLASTEVVAAYQRLQSEPKGQRGNTEQFEILVTYNQQLCDCISALATHTPLLDGQYRLADLKQFAHSTDEVLVQLEQYVQREKPQFIASPALNRFERSLWQLQTLLQKLLTERPAYAAPTTTAPLRSKR</sequence>
<evidence type="ECO:0000256" key="2">
    <source>
        <dbReference type="ARBA" id="ARBA00022475"/>
    </source>
</evidence>
<feature type="domain" description="Integral membrane bound transporter" evidence="10">
    <location>
        <begin position="445"/>
        <end position="568"/>
    </location>
</feature>
<evidence type="ECO:0000256" key="8">
    <source>
        <dbReference type="SAM" id="Phobius"/>
    </source>
</evidence>
<feature type="transmembrane region" description="Helical" evidence="8">
    <location>
        <begin position="153"/>
        <end position="175"/>
    </location>
</feature>
<feature type="transmembrane region" description="Helical" evidence="8">
    <location>
        <begin position="57"/>
        <end position="76"/>
    </location>
</feature>
<feature type="domain" description="Integral membrane protein YccS N-terminal" evidence="9">
    <location>
        <begin position="84"/>
        <end position="333"/>
    </location>
</feature>
<proteinExistence type="inferred from homology"/>
<comment type="subcellular location">
    <subcellularLocation>
        <location evidence="1">Cell membrane</location>
        <topology evidence="1">Multi-pass membrane protein</topology>
    </subcellularLocation>
</comment>
<dbReference type="PANTHER" id="PTHR30509">
    <property type="entry name" value="P-HYDROXYBENZOIC ACID EFFLUX PUMP SUBUNIT-RELATED"/>
    <property type="match status" value="1"/>
</dbReference>
<gene>
    <name evidence="11" type="ORF">KDK_03220</name>
</gene>
<feature type="transmembrane region" description="Helical" evidence="8">
    <location>
        <begin position="31"/>
        <end position="51"/>
    </location>
</feature>
<keyword evidence="5 8" id="KW-0472">Membrane</keyword>
<accession>A0A402ABN8</accession>
<dbReference type="OrthoDB" id="138020at2"/>
<evidence type="ECO:0000256" key="4">
    <source>
        <dbReference type="ARBA" id="ARBA00022989"/>
    </source>
</evidence>
<name>A0A402ABN8_9CHLR</name>
<comment type="similarity">
    <text evidence="6">Belongs to the YccS/YhfK family.</text>
</comment>
<keyword evidence="3 8" id="KW-0812">Transmembrane</keyword>
<evidence type="ECO:0000259" key="9">
    <source>
        <dbReference type="Pfam" id="PF12805"/>
    </source>
</evidence>
<dbReference type="Pfam" id="PF13515">
    <property type="entry name" value="FUSC_2"/>
    <property type="match status" value="1"/>
</dbReference>
<feature type="coiled-coil region" evidence="7">
    <location>
        <begin position="283"/>
        <end position="337"/>
    </location>
</feature>
<feature type="transmembrane region" description="Helical" evidence="8">
    <location>
        <begin position="83"/>
        <end position="100"/>
    </location>
</feature>
<feature type="transmembrane region" description="Helical" evidence="8">
    <location>
        <begin position="488"/>
        <end position="521"/>
    </location>
</feature>
<feature type="transmembrane region" description="Helical" evidence="8">
    <location>
        <begin position="527"/>
        <end position="544"/>
    </location>
</feature>
<dbReference type="Proteomes" id="UP000287188">
    <property type="component" value="Unassembled WGS sequence"/>
</dbReference>
<keyword evidence="7" id="KW-0175">Coiled coil</keyword>
<dbReference type="AlphaFoldDB" id="A0A402ABN8"/>
<dbReference type="Pfam" id="PF12805">
    <property type="entry name" value="FUSC-like"/>
    <property type="match status" value="1"/>
</dbReference>
<evidence type="ECO:0000256" key="5">
    <source>
        <dbReference type="ARBA" id="ARBA00023136"/>
    </source>
</evidence>
<evidence type="ECO:0000313" key="11">
    <source>
        <dbReference type="EMBL" id="GCE16522.1"/>
    </source>
</evidence>
<dbReference type="EMBL" id="BIFS01000001">
    <property type="protein sequence ID" value="GCE16522.1"/>
    <property type="molecule type" value="Genomic_DNA"/>
</dbReference>
<evidence type="ECO:0000256" key="7">
    <source>
        <dbReference type="SAM" id="Coils"/>
    </source>
</evidence>
<dbReference type="RefSeq" id="WP_126548405.1">
    <property type="nucleotide sequence ID" value="NZ_BIFS01000001.1"/>
</dbReference>
<dbReference type="GO" id="GO:0005886">
    <property type="term" value="C:plasma membrane"/>
    <property type="evidence" value="ECO:0007669"/>
    <property type="project" value="UniProtKB-SubCell"/>
</dbReference>
<evidence type="ECO:0000256" key="6">
    <source>
        <dbReference type="ARBA" id="ARBA00043993"/>
    </source>
</evidence>
<reference evidence="12" key="1">
    <citation type="submission" date="2018-12" db="EMBL/GenBank/DDBJ databases">
        <title>Tengunoibacter tsumagoiensis gen. nov., sp. nov., Dictyobacter kobayashii sp. nov., D. alpinus sp. nov., and D. joshuensis sp. nov. and description of Dictyobacteraceae fam. nov. within the order Ktedonobacterales isolated from Tengu-no-mugimeshi.</title>
        <authorList>
            <person name="Wang C.M."/>
            <person name="Zheng Y."/>
            <person name="Sakai Y."/>
            <person name="Toyoda A."/>
            <person name="Minakuchi Y."/>
            <person name="Abe K."/>
            <person name="Yokota A."/>
            <person name="Yabe S."/>
        </authorList>
    </citation>
    <scope>NUCLEOTIDE SEQUENCE [LARGE SCALE GENOMIC DNA]</scope>
    <source>
        <strain evidence="12">Uno11</strain>
    </source>
</reference>
<evidence type="ECO:0000259" key="10">
    <source>
        <dbReference type="Pfam" id="PF13515"/>
    </source>
</evidence>